<evidence type="ECO:0000313" key="2">
    <source>
        <dbReference type="EMBL" id="MDZ5610860.1"/>
    </source>
</evidence>
<organism evidence="2 3">
    <name type="scientific">Bacillus bingmayongensis</name>
    <dbReference type="NCBI Taxonomy" id="1150157"/>
    <lineage>
        <taxon>Bacteria</taxon>
        <taxon>Bacillati</taxon>
        <taxon>Bacillota</taxon>
        <taxon>Bacilli</taxon>
        <taxon>Bacillales</taxon>
        <taxon>Bacillaceae</taxon>
        <taxon>Bacillus</taxon>
    </lineage>
</organism>
<accession>A0ABU5K537</accession>
<feature type="transmembrane region" description="Helical" evidence="1">
    <location>
        <begin position="87"/>
        <end position="109"/>
    </location>
</feature>
<sequence length="155" mass="17426">MNHLVALLIKYTAISGVLLFILGIFVGVSIPTILLISLFITGAAYIVGDLFILPRYGNTIATIADFGMSFLGIWLLSYLLIDTNRNIAATAFFSAAIIGVLEILFHIYMKKIVLNHSVKKTRFQTINQNRYVTEFSEEHPDFKHTKKINKTDNSK</sequence>
<dbReference type="Proteomes" id="UP001291930">
    <property type="component" value="Unassembled WGS sequence"/>
</dbReference>
<comment type="caution">
    <text evidence="2">The sequence shown here is derived from an EMBL/GenBank/DDBJ whole genome shotgun (WGS) entry which is preliminary data.</text>
</comment>
<dbReference type="EMBL" id="JAXOVW010000305">
    <property type="protein sequence ID" value="MDZ5610860.1"/>
    <property type="molecule type" value="Genomic_DNA"/>
</dbReference>
<keyword evidence="3" id="KW-1185">Reference proteome</keyword>
<dbReference type="RefSeq" id="WP_374219995.1">
    <property type="nucleotide sequence ID" value="NZ_JAXOVW010000305.1"/>
</dbReference>
<feature type="transmembrane region" description="Helical" evidence="1">
    <location>
        <begin position="60"/>
        <end position="81"/>
    </location>
</feature>
<protein>
    <submittedName>
        <fullName evidence="2">YndM family protein</fullName>
    </submittedName>
</protein>
<evidence type="ECO:0000256" key="1">
    <source>
        <dbReference type="SAM" id="Phobius"/>
    </source>
</evidence>
<name>A0ABU5K537_9BACI</name>
<proteinExistence type="predicted"/>
<feature type="transmembrane region" description="Helical" evidence="1">
    <location>
        <begin position="33"/>
        <end position="53"/>
    </location>
</feature>
<keyword evidence="1" id="KW-1133">Transmembrane helix</keyword>
<keyword evidence="1" id="KW-0472">Membrane</keyword>
<feature type="transmembrane region" description="Helical" evidence="1">
    <location>
        <begin position="7"/>
        <end position="27"/>
    </location>
</feature>
<dbReference type="InterPro" id="IPR019649">
    <property type="entry name" value="DUF2512"/>
</dbReference>
<keyword evidence="1" id="KW-0812">Transmembrane</keyword>
<gene>
    <name evidence="2" type="ORF">U2I54_28930</name>
</gene>
<evidence type="ECO:0000313" key="3">
    <source>
        <dbReference type="Proteomes" id="UP001291930"/>
    </source>
</evidence>
<reference evidence="3" key="1">
    <citation type="submission" date="2023-11" db="EMBL/GenBank/DDBJ databases">
        <title>Genome Sequence of Bacillus pseudomycoides stain BUPM19.</title>
        <authorList>
            <person name="Farhat A."/>
        </authorList>
    </citation>
    <scope>NUCLEOTIDE SEQUENCE [LARGE SCALE GENOMIC DNA]</scope>
    <source>
        <strain evidence="3">BUPM19</strain>
    </source>
</reference>
<dbReference type="Pfam" id="PF10710">
    <property type="entry name" value="DUF2512"/>
    <property type="match status" value="1"/>
</dbReference>